<comment type="similarity">
    <text evidence="2 8">Belongs to the glycosyl hydrolase 32 family.</text>
</comment>
<evidence type="ECO:0000313" key="13">
    <source>
        <dbReference type="Proteomes" id="UP000215383"/>
    </source>
</evidence>
<dbReference type="CDD" id="cd08996">
    <property type="entry name" value="GH32_FFase"/>
    <property type="match status" value="1"/>
</dbReference>
<comment type="pathway">
    <text evidence="1 9">Glycan biosynthesis; sucrose metabolism.</text>
</comment>
<dbReference type="GO" id="GO:0005737">
    <property type="term" value="C:cytoplasm"/>
    <property type="evidence" value="ECO:0007669"/>
    <property type="project" value="UniProtKB-SubCell"/>
</dbReference>
<dbReference type="GO" id="GO:0005985">
    <property type="term" value="P:sucrose metabolic process"/>
    <property type="evidence" value="ECO:0007669"/>
    <property type="project" value="UniProtKB-UniPathway"/>
</dbReference>
<keyword evidence="9" id="KW-0963">Cytoplasm</keyword>
<evidence type="ECO:0000256" key="6">
    <source>
        <dbReference type="ARBA" id="ARBA00023295"/>
    </source>
</evidence>
<dbReference type="InterPro" id="IPR013189">
    <property type="entry name" value="Glyco_hydro_32_C"/>
</dbReference>
<dbReference type="SUPFAM" id="SSF49899">
    <property type="entry name" value="Concanavalin A-like lectins/glucanases"/>
    <property type="match status" value="1"/>
</dbReference>
<dbReference type="SMART" id="SM00640">
    <property type="entry name" value="Glyco_32"/>
    <property type="match status" value="1"/>
</dbReference>
<reference evidence="12 13" key="1">
    <citation type="submission" date="2017-06" db="EMBL/GenBank/DDBJ databases">
        <authorList>
            <consortium name="Pathogen Informatics"/>
        </authorList>
    </citation>
    <scope>NUCLEOTIDE SEQUENCE [LARGE SCALE GENOMIC DNA]</scope>
    <source>
        <strain evidence="12 13">NCTC10570</strain>
    </source>
</reference>
<dbReference type="InterPro" id="IPR001362">
    <property type="entry name" value="Glyco_hydro_32"/>
</dbReference>
<dbReference type="GeneID" id="78506827"/>
<evidence type="ECO:0000256" key="3">
    <source>
        <dbReference type="ARBA" id="ARBA00012758"/>
    </source>
</evidence>
<dbReference type="GO" id="GO:0004564">
    <property type="term" value="F:beta-fructofuranosidase activity"/>
    <property type="evidence" value="ECO:0007669"/>
    <property type="project" value="UniProtKB-EC"/>
</dbReference>
<name>A0A239TJD4_9FIRM</name>
<dbReference type="InterPro" id="IPR013320">
    <property type="entry name" value="ConA-like_dom_sf"/>
</dbReference>
<dbReference type="SUPFAM" id="SSF75005">
    <property type="entry name" value="Arabinanase/levansucrase/invertase"/>
    <property type="match status" value="1"/>
</dbReference>
<comment type="subcellular location">
    <subcellularLocation>
        <location evidence="9">Cytoplasm</location>
    </subcellularLocation>
</comment>
<dbReference type="Pfam" id="PF08244">
    <property type="entry name" value="Glyco_hydro_32C"/>
    <property type="match status" value="1"/>
</dbReference>
<keyword evidence="9" id="KW-0119">Carbohydrate metabolism</keyword>
<dbReference type="UniPathway" id="UPA00238"/>
<dbReference type="Gene3D" id="2.60.120.560">
    <property type="entry name" value="Exo-inulinase, domain 1"/>
    <property type="match status" value="1"/>
</dbReference>
<comment type="function">
    <text evidence="9">Enables the bacterium to metabolize sucrose as a sole carbon source.</text>
</comment>
<protein>
    <recommendedName>
        <fullName evidence="4 8">Sucrose-6-phosphate hydrolase</fullName>
        <ecNumber evidence="3 8">3.2.1.26</ecNumber>
    </recommendedName>
    <alternativeName>
        <fullName evidence="7 9">Invertase</fullName>
    </alternativeName>
</protein>
<dbReference type="EMBL" id="LT906446">
    <property type="protein sequence ID" value="SNU97695.1"/>
    <property type="molecule type" value="Genomic_DNA"/>
</dbReference>
<feature type="domain" description="Glycosyl hydrolase family 32 C-terminal" evidence="11">
    <location>
        <begin position="346"/>
        <end position="479"/>
    </location>
</feature>
<evidence type="ECO:0000259" key="10">
    <source>
        <dbReference type="Pfam" id="PF00251"/>
    </source>
</evidence>
<dbReference type="eggNOG" id="COG1621">
    <property type="taxonomic scope" value="Bacteria"/>
</dbReference>
<dbReference type="EC" id="3.2.1.26" evidence="3 8"/>
<gene>
    <name evidence="12" type="primary">sacA</name>
    <name evidence="12" type="ORF">SAMEA4364220_00802</name>
</gene>
<keyword evidence="5 8" id="KW-0378">Hydrolase</keyword>
<dbReference type="Proteomes" id="UP000215383">
    <property type="component" value="Chromosome 1"/>
</dbReference>
<evidence type="ECO:0000256" key="5">
    <source>
        <dbReference type="ARBA" id="ARBA00022801"/>
    </source>
</evidence>
<evidence type="ECO:0000256" key="7">
    <source>
        <dbReference type="ARBA" id="ARBA00033367"/>
    </source>
</evidence>
<evidence type="ECO:0000256" key="8">
    <source>
        <dbReference type="RuleBase" id="RU362110"/>
    </source>
</evidence>
<dbReference type="AlphaFoldDB" id="A0A239TJD4"/>
<organism evidence="12 13">
    <name type="scientific">Megamonas hypermegale</name>
    <dbReference type="NCBI Taxonomy" id="158847"/>
    <lineage>
        <taxon>Bacteria</taxon>
        <taxon>Bacillati</taxon>
        <taxon>Bacillota</taxon>
        <taxon>Negativicutes</taxon>
        <taxon>Selenomonadales</taxon>
        <taxon>Selenomonadaceae</taxon>
        <taxon>Megamonas</taxon>
    </lineage>
</organism>
<evidence type="ECO:0000259" key="11">
    <source>
        <dbReference type="Pfam" id="PF08244"/>
    </source>
</evidence>
<comment type="catalytic activity">
    <reaction evidence="8">
        <text>Hydrolysis of terminal non-reducing beta-D-fructofuranoside residues in beta-D-fructofuranosides.</text>
        <dbReference type="EC" id="3.2.1.26"/>
    </reaction>
</comment>
<dbReference type="NCBIfam" id="TIGR01322">
    <property type="entry name" value="scrB_fam"/>
    <property type="match status" value="1"/>
</dbReference>
<evidence type="ECO:0000256" key="1">
    <source>
        <dbReference type="ARBA" id="ARBA00004914"/>
    </source>
</evidence>
<dbReference type="Gene3D" id="2.115.10.20">
    <property type="entry name" value="Glycosyl hydrolase domain, family 43"/>
    <property type="match status" value="1"/>
</dbReference>
<evidence type="ECO:0000313" key="12">
    <source>
        <dbReference type="EMBL" id="SNU97695.1"/>
    </source>
</evidence>
<accession>A0A239TJD4</accession>
<evidence type="ECO:0000256" key="9">
    <source>
        <dbReference type="RuleBase" id="RU365015"/>
    </source>
</evidence>
<keyword evidence="13" id="KW-1185">Reference proteome</keyword>
<evidence type="ECO:0000256" key="4">
    <source>
        <dbReference type="ARBA" id="ARBA00019623"/>
    </source>
</evidence>
<dbReference type="InterPro" id="IPR013148">
    <property type="entry name" value="Glyco_hydro_32_N"/>
</dbReference>
<evidence type="ECO:0000256" key="2">
    <source>
        <dbReference type="ARBA" id="ARBA00009902"/>
    </source>
</evidence>
<feature type="domain" description="Glycosyl hydrolase family 32 N-terminal" evidence="10">
    <location>
        <begin position="31"/>
        <end position="340"/>
    </location>
</feature>
<dbReference type="RefSeq" id="WP_027889560.1">
    <property type="nucleotide sequence ID" value="NZ_CALXYH010000007.1"/>
</dbReference>
<dbReference type="PANTHER" id="PTHR43101:SF1">
    <property type="entry name" value="BETA-FRUCTOSIDASE"/>
    <property type="match status" value="1"/>
</dbReference>
<dbReference type="PANTHER" id="PTHR43101">
    <property type="entry name" value="BETA-FRUCTOSIDASE"/>
    <property type="match status" value="1"/>
</dbReference>
<proteinExistence type="inferred from homology"/>
<keyword evidence="6 8" id="KW-0326">Glycosidase</keyword>
<dbReference type="Pfam" id="PF00251">
    <property type="entry name" value="Glyco_hydro_32N"/>
    <property type="match status" value="1"/>
</dbReference>
<dbReference type="InterPro" id="IPR006232">
    <property type="entry name" value="Suc6P_hydrolase"/>
</dbReference>
<sequence length="490" mass="56036">MTHQEALEKAELFQKEASKQAEKSYWKPKYHITAPANWINDPNGFCYFDGEYHLFYQYHPYSAEWGPMHWGHASSSDLVEWRTRPIALAPTDEYDKGGCFSGSAIEKDGKLYAMYTGHVDLDKSLGGNDRIESQCIAISEDGDTFKKVENNPVIKKVPENIGIRTEHFRDPKVWKHGDLYYVVVGVQTLEESGAVVVYKSKDLINWEFLNIMAKSTVEENLGFMWECPNFGEADGRDILIVSPQGMKPEAEKYLNVHQSGFFLGKMNYETGEFDRQTAFDIFDYGFDFYAPQIMQDEKNNRCIMISWLDMWESKMPEQKDGWCGMMSIPRILKVKDNTVYSLPAPELVKLRKSEVHHEVTTDKTVSFDDVAGDCYELNAVFDLTEANGVNLKLRVSENEETDIAYDKETNILLLDRDKSGSGIEGQRQIEVAPIDNKLSLRIFSDRSSLEIFINDGQRVLSSRVYPTEEATGIVFVPNGLMNISIDFYKI</sequence>
<dbReference type="InterPro" id="IPR051214">
    <property type="entry name" value="GH32_Enzymes"/>
</dbReference>
<dbReference type="InterPro" id="IPR023296">
    <property type="entry name" value="Glyco_hydro_beta-prop_sf"/>
</dbReference>